<comment type="catalytic activity">
    <reaction evidence="4">
        <text>an aldehyde + NAD(+) + H2O = a carboxylate + NADH + 2 H(+)</text>
        <dbReference type="Rhea" id="RHEA:16185"/>
        <dbReference type="ChEBI" id="CHEBI:15377"/>
        <dbReference type="ChEBI" id="CHEBI:15378"/>
        <dbReference type="ChEBI" id="CHEBI:17478"/>
        <dbReference type="ChEBI" id="CHEBI:29067"/>
        <dbReference type="ChEBI" id="CHEBI:57540"/>
        <dbReference type="ChEBI" id="CHEBI:57945"/>
        <dbReference type="EC" id="1.2.1.3"/>
    </reaction>
</comment>
<evidence type="ECO:0000256" key="6">
    <source>
        <dbReference type="RuleBase" id="RU003345"/>
    </source>
</evidence>
<evidence type="ECO:0000313" key="9">
    <source>
        <dbReference type="Proteomes" id="UP001610563"/>
    </source>
</evidence>
<gene>
    <name evidence="8" type="ORF">BJX66DRAFT_346924</name>
</gene>
<sequence length="490" mass="52660">MDSNHAPQIETRLFINGEFRAASDGATFPLKNPATLEQVALVSEASVDDTNDAVAAAKAAFPSWSALSPYDRGSYMTRLADLILENEKELAYLEAISMGRPVSGYWDAKASAQKLQYFATCGWNAQGTTSLNTPGFVNMTLRQPYGVVAAIIPWNVPVYFFILKVAPAIAAGNTAVIKSSEKAPLTSAKLAQLIQKVGFPAGVINVLSGHGHISGSTLAHHMDVRLLTFTGSGRTGRLIQQAAAKSNLKNVIFELGGKSPTVVFPDADLAKAARESAYSIQWNSGQVCMANSRIYVHASIADEFIPLFKERFQNVAMGDPTDRSVNHGPQADEIQFNIVKKYIELGKRTGELILGGGGADAKEGSPKQGYFVEPTVFTGTPEDAQIMKEEIFGPVVNINVFEEEADVIQLVNATEFGLYAAVYTRDVSRAMRMATAMEAGTVGINCTSPSGGFDIPFGGYKASGIGREGIHHSLENYLETKTVLMNVDSL</sequence>
<dbReference type="PROSITE" id="PS00687">
    <property type="entry name" value="ALDEHYDE_DEHYDR_GLU"/>
    <property type="match status" value="1"/>
</dbReference>
<proteinExistence type="inferred from homology"/>
<dbReference type="Pfam" id="PF00171">
    <property type="entry name" value="Aldedh"/>
    <property type="match status" value="1"/>
</dbReference>
<keyword evidence="9" id="KW-1185">Reference proteome</keyword>
<evidence type="ECO:0000256" key="2">
    <source>
        <dbReference type="ARBA" id="ARBA00023002"/>
    </source>
</evidence>
<comment type="similarity">
    <text evidence="1 6">Belongs to the aldehyde dehydrogenase family.</text>
</comment>
<dbReference type="InterPro" id="IPR016162">
    <property type="entry name" value="Ald_DH_N"/>
</dbReference>
<evidence type="ECO:0000256" key="1">
    <source>
        <dbReference type="ARBA" id="ARBA00009986"/>
    </source>
</evidence>
<dbReference type="Gene3D" id="3.40.309.10">
    <property type="entry name" value="Aldehyde Dehydrogenase, Chain A, domain 2"/>
    <property type="match status" value="1"/>
</dbReference>
<dbReference type="EMBL" id="JBFTWV010000121">
    <property type="protein sequence ID" value="KAL2786296.1"/>
    <property type="molecule type" value="Genomic_DNA"/>
</dbReference>
<dbReference type="InterPro" id="IPR029510">
    <property type="entry name" value="Ald_DH_CS_GLU"/>
</dbReference>
<dbReference type="SUPFAM" id="SSF53720">
    <property type="entry name" value="ALDH-like"/>
    <property type="match status" value="1"/>
</dbReference>
<evidence type="ECO:0000256" key="5">
    <source>
        <dbReference type="PROSITE-ProRule" id="PRU10007"/>
    </source>
</evidence>
<feature type="active site" evidence="5">
    <location>
        <position position="254"/>
    </location>
</feature>
<dbReference type="Proteomes" id="UP001610563">
    <property type="component" value="Unassembled WGS sequence"/>
</dbReference>
<dbReference type="Gene3D" id="3.40.605.10">
    <property type="entry name" value="Aldehyde Dehydrogenase, Chain A, domain 1"/>
    <property type="match status" value="1"/>
</dbReference>
<evidence type="ECO:0000256" key="3">
    <source>
        <dbReference type="ARBA" id="ARBA00024226"/>
    </source>
</evidence>
<evidence type="ECO:0000313" key="8">
    <source>
        <dbReference type="EMBL" id="KAL2786296.1"/>
    </source>
</evidence>
<organism evidence="8 9">
    <name type="scientific">Aspergillus keveii</name>
    <dbReference type="NCBI Taxonomy" id="714993"/>
    <lineage>
        <taxon>Eukaryota</taxon>
        <taxon>Fungi</taxon>
        <taxon>Dikarya</taxon>
        <taxon>Ascomycota</taxon>
        <taxon>Pezizomycotina</taxon>
        <taxon>Eurotiomycetes</taxon>
        <taxon>Eurotiomycetidae</taxon>
        <taxon>Eurotiales</taxon>
        <taxon>Aspergillaceae</taxon>
        <taxon>Aspergillus</taxon>
        <taxon>Aspergillus subgen. Nidulantes</taxon>
    </lineage>
</organism>
<dbReference type="InterPro" id="IPR016161">
    <property type="entry name" value="Ald_DH/histidinol_DH"/>
</dbReference>
<dbReference type="PANTHER" id="PTHR11699">
    <property type="entry name" value="ALDEHYDE DEHYDROGENASE-RELATED"/>
    <property type="match status" value="1"/>
</dbReference>
<evidence type="ECO:0000256" key="4">
    <source>
        <dbReference type="ARBA" id="ARBA00049194"/>
    </source>
</evidence>
<accession>A0ABR4FSR6</accession>
<feature type="domain" description="Aldehyde dehydrogenase" evidence="7">
    <location>
        <begin position="23"/>
        <end position="483"/>
    </location>
</feature>
<evidence type="ECO:0000259" key="7">
    <source>
        <dbReference type="Pfam" id="PF00171"/>
    </source>
</evidence>
<dbReference type="InterPro" id="IPR015590">
    <property type="entry name" value="Aldehyde_DH_dom"/>
</dbReference>
<dbReference type="InterPro" id="IPR016163">
    <property type="entry name" value="Ald_DH_C"/>
</dbReference>
<keyword evidence="2 6" id="KW-0560">Oxidoreductase</keyword>
<name>A0ABR4FSR6_9EURO</name>
<comment type="caution">
    <text evidence="8">The sequence shown here is derived from an EMBL/GenBank/DDBJ whole genome shotgun (WGS) entry which is preliminary data.</text>
</comment>
<dbReference type="EC" id="1.2.1.3" evidence="3"/>
<protein>
    <recommendedName>
        <fullName evidence="3">aldehyde dehydrogenase (NAD(+))</fullName>
        <ecNumber evidence="3">1.2.1.3</ecNumber>
    </recommendedName>
</protein>
<reference evidence="8 9" key="1">
    <citation type="submission" date="2024-07" db="EMBL/GenBank/DDBJ databases">
        <title>Section-level genome sequencing and comparative genomics of Aspergillus sections Usti and Cavernicolus.</title>
        <authorList>
            <consortium name="Lawrence Berkeley National Laboratory"/>
            <person name="Nybo J.L."/>
            <person name="Vesth T.C."/>
            <person name="Theobald S."/>
            <person name="Frisvad J.C."/>
            <person name="Larsen T.O."/>
            <person name="Kjaerboelling I."/>
            <person name="Rothschild-Mancinelli K."/>
            <person name="Lyhne E.K."/>
            <person name="Kogle M.E."/>
            <person name="Barry K."/>
            <person name="Clum A."/>
            <person name="Na H."/>
            <person name="Ledsgaard L."/>
            <person name="Lin J."/>
            <person name="Lipzen A."/>
            <person name="Kuo A."/>
            <person name="Riley R."/>
            <person name="Mondo S."/>
            <person name="Labutti K."/>
            <person name="Haridas S."/>
            <person name="Pangalinan J."/>
            <person name="Salamov A.A."/>
            <person name="Simmons B.A."/>
            <person name="Magnuson J.K."/>
            <person name="Chen J."/>
            <person name="Drula E."/>
            <person name="Henrissat B."/>
            <person name="Wiebenga A."/>
            <person name="Lubbers R.J."/>
            <person name="Gomes A.C."/>
            <person name="Makela M.R."/>
            <person name="Stajich J."/>
            <person name="Grigoriev I.V."/>
            <person name="Mortensen U.H."/>
            <person name="De Vries R.P."/>
            <person name="Baker S.E."/>
            <person name="Andersen M.R."/>
        </authorList>
    </citation>
    <scope>NUCLEOTIDE SEQUENCE [LARGE SCALE GENOMIC DNA]</scope>
    <source>
        <strain evidence="8 9">CBS 209.92</strain>
    </source>
</reference>